<evidence type="ECO:0000313" key="2">
    <source>
        <dbReference type="Proteomes" id="UP001589738"/>
    </source>
</evidence>
<comment type="caution">
    <text evidence="1">The sequence shown here is derived from an EMBL/GenBank/DDBJ whole genome shotgun (WGS) entry which is preliminary data.</text>
</comment>
<dbReference type="EMBL" id="JBHLUU010000122">
    <property type="protein sequence ID" value="MFC0477465.1"/>
    <property type="molecule type" value="Genomic_DNA"/>
</dbReference>
<accession>A0ABV6KVX9</accession>
<sequence>MRVQEVLLDNNKKRYILLDEEGLPVVEAVRYLKYLDSIGRSIFLKYNTINQ</sequence>
<gene>
    <name evidence="1" type="ORF">ACFFHF_19945</name>
</gene>
<dbReference type="RefSeq" id="WP_377058900.1">
    <property type="nucleotide sequence ID" value="NZ_JBHLUU010000122.1"/>
</dbReference>
<proteinExistence type="predicted"/>
<keyword evidence="2" id="KW-1185">Reference proteome</keyword>
<dbReference type="Proteomes" id="UP001589738">
    <property type="component" value="Unassembled WGS sequence"/>
</dbReference>
<protein>
    <submittedName>
        <fullName evidence="1">Uncharacterized protein</fullName>
    </submittedName>
</protein>
<reference evidence="1 2" key="1">
    <citation type="submission" date="2024-09" db="EMBL/GenBank/DDBJ databases">
        <authorList>
            <person name="Sun Q."/>
            <person name="Mori K."/>
        </authorList>
    </citation>
    <scope>NUCLEOTIDE SEQUENCE [LARGE SCALE GENOMIC DNA]</scope>
    <source>
        <strain evidence="1 2">CGMCC 1.9126</strain>
    </source>
</reference>
<name>A0ABV6KVX9_9BACI</name>
<organism evidence="1 2">
    <name type="scientific">Robertmurraya beringensis</name>
    <dbReference type="NCBI Taxonomy" id="641660"/>
    <lineage>
        <taxon>Bacteria</taxon>
        <taxon>Bacillati</taxon>
        <taxon>Bacillota</taxon>
        <taxon>Bacilli</taxon>
        <taxon>Bacillales</taxon>
        <taxon>Bacillaceae</taxon>
        <taxon>Robertmurraya</taxon>
    </lineage>
</organism>
<evidence type="ECO:0000313" key="1">
    <source>
        <dbReference type="EMBL" id="MFC0477465.1"/>
    </source>
</evidence>